<dbReference type="AlphaFoldDB" id="A0A0C3BYY4"/>
<evidence type="ECO:0000313" key="1">
    <source>
        <dbReference type="EMBL" id="KIM91763.1"/>
    </source>
</evidence>
<reference evidence="1 2" key="1">
    <citation type="submission" date="2014-04" db="EMBL/GenBank/DDBJ databases">
        <authorList>
            <consortium name="DOE Joint Genome Institute"/>
            <person name="Kuo A."/>
            <person name="Tarkka M."/>
            <person name="Buscot F."/>
            <person name="Kohler A."/>
            <person name="Nagy L.G."/>
            <person name="Floudas D."/>
            <person name="Copeland A."/>
            <person name="Barry K.W."/>
            <person name="Cichocki N."/>
            <person name="Veneault-Fourrey C."/>
            <person name="LaButti K."/>
            <person name="Lindquist E.A."/>
            <person name="Lipzen A."/>
            <person name="Lundell T."/>
            <person name="Morin E."/>
            <person name="Murat C."/>
            <person name="Sun H."/>
            <person name="Tunlid A."/>
            <person name="Henrissat B."/>
            <person name="Grigoriev I.V."/>
            <person name="Hibbett D.S."/>
            <person name="Martin F."/>
            <person name="Nordberg H.P."/>
            <person name="Cantor M.N."/>
            <person name="Hua S.X."/>
        </authorList>
    </citation>
    <scope>NUCLEOTIDE SEQUENCE [LARGE SCALE GENOMIC DNA]</scope>
    <source>
        <strain evidence="1 2">F 1598</strain>
    </source>
</reference>
<dbReference type="HOGENOM" id="CLU_2776782_0_0_1"/>
<evidence type="ECO:0000313" key="2">
    <source>
        <dbReference type="Proteomes" id="UP000054166"/>
    </source>
</evidence>
<reference evidence="2" key="2">
    <citation type="submission" date="2015-01" db="EMBL/GenBank/DDBJ databases">
        <title>Evolutionary Origins and Diversification of the Mycorrhizal Mutualists.</title>
        <authorList>
            <consortium name="DOE Joint Genome Institute"/>
            <consortium name="Mycorrhizal Genomics Consortium"/>
            <person name="Kohler A."/>
            <person name="Kuo A."/>
            <person name="Nagy L.G."/>
            <person name="Floudas D."/>
            <person name="Copeland A."/>
            <person name="Barry K.W."/>
            <person name="Cichocki N."/>
            <person name="Veneault-Fourrey C."/>
            <person name="LaButti K."/>
            <person name="Lindquist E.A."/>
            <person name="Lipzen A."/>
            <person name="Lundell T."/>
            <person name="Morin E."/>
            <person name="Murat C."/>
            <person name="Riley R."/>
            <person name="Ohm R."/>
            <person name="Sun H."/>
            <person name="Tunlid A."/>
            <person name="Henrissat B."/>
            <person name="Grigoriev I.V."/>
            <person name="Hibbett D.S."/>
            <person name="Martin F."/>
        </authorList>
    </citation>
    <scope>NUCLEOTIDE SEQUENCE [LARGE SCALE GENOMIC DNA]</scope>
    <source>
        <strain evidence="2">F 1598</strain>
    </source>
</reference>
<gene>
    <name evidence="1" type="ORF">PILCRDRAFT_811037</name>
</gene>
<organism evidence="1 2">
    <name type="scientific">Piloderma croceum (strain F 1598)</name>
    <dbReference type="NCBI Taxonomy" id="765440"/>
    <lineage>
        <taxon>Eukaryota</taxon>
        <taxon>Fungi</taxon>
        <taxon>Dikarya</taxon>
        <taxon>Basidiomycota</taxon>
        <taxon>Agaricomycotina</taxon>
        <taxon>Agaricomycetes</taxon>
        <taxon>Agaricomycetidae</taxon>
        <taxon>Atheliales</taxon>
        <taxon>Atheliaceae</taxon>
        <taxon>Piloderma</taxon>
    </lineage>
</organism>
<name>A0A0C3BYY4_PILCF</name>
<dbReference type="EMBL" id="KN832971">
    <property type="protein sequence ID" value="KIM91763.1"/>
    <property type="molecule type" value="Genomic_DNA"/>
</dbReference>
<protein>
    <submittedName>
        <fullName evidence="1">Uncharacterized protein</fullName>
    </submittedName>
</protein>
<keyword evidence="2" id="KW-1185">Reference proteome</keyword>
<proteinExistence type="predicted"/>
<accession>A0A0C3BYY4</accession>
<dbReference type="InParanoid" id="A0A0C3BYY4"/>
<sequence length="69" mass="7827">MSLDPQVSELKAVQPTAATKWIILFVVPEPMAASFAKQRFENDAEQVAHWDLKTTQYVLGLPEREVIRS</sequence>
<dbReference type="Proteomes" id="UP000054166">
    <property type="component" value="Unassembled WGS sequence"/>
</dbReference>